<dbReference type="InterPro" id="IPR012910">
    <property type="entry name" value="Plug_dom"/>
</dbReference>
<dbReference type="Pfam" id="PF07715">
    <property type="entry name" value="Plug"/>
    <property type="match status" value="1"/>
</dbReference>
<evidence type="ECO:0000256" key="2">
    <source>
        <dbReference type="ARBA" id="ARBA00022448"/>
    </source>
</evidence>
<dbReference type="InterPro" id="IPR037066">
    <property type="entry name" value="Plug_dom_sf"/>
</dbReference>
<dbReference type="AlphaFoldDB" id="A0A381RDA2"/>
<dbReference type="SUPFAM" id="SSF49464">
    <property type="entry name" value="Carboxypeptidase regulatory domain-like"/>
    <property type="match status" value="1"/>
</dbReference>
<evidence type="ECO:0000259" key="10">
    <source>
        <dbReference type="Pfam" id="PF07715"/>
    </source>
</evidence>
<dbReference type="Pfam" id="PF13715">
    <property type="entry name" value="CarbopepD_reg_2"/>
    <property type="match status" value="1"/>
</dbReference>
<sequence>MEKRSIILITTLYFLILTSNVFAGATGKLKGTVNDDQGNALVGVNIYLDGTAIGTASDESGNYLIINVPAATYTVVVSYVGFQTIRMTDVIINADHTIALDFQLMVSAVEGDEVIVEAKRPVIVKDQTATTTTVESATINNMPVNNISDVLSTMAGVLENHGGNYIVGGGYHFRGGRAGEITYLVDGFVVENALYGDMGLDISRNAISEISMITGAFNAEYGEATSGVINIVTKEGKTDYSWNLRSVSDQFFNPSFHAQDLSRLEGTISGPLIPFKPNLATFFFNGDILDTRTAMWKNELPWDILKVDIDGDGVYDPSDGDVIAVADLTADDEDNPIELRKGAVEVNKTFTKQTRYNSKIVLRPWEKLKIVASFNDFYSTGKGFSMGYRLIPEMNSTGVDRTWDFQLKSSYTISKNMFFDLKYHRYSRTQWNGFAPYLNKKHELYTKIFEIPEDWEGYIPPSLSGGDDFLWLSYYAEPFKDLNGDGVWSESAAEFWHDTNNNGLRDPGEYYNDWNGDGIWNMIDLDGDGLPDIEPFGDMDGNNEYSFGADPPSDSEDAYDNTAGYWFWGDYQIFNNYGDTVRIARSTNHDYWWYHSDYITLGGTLTWQYNDRHQLKSGYESRQYDLGEFWGSGIGGGFFGNSSDASFIMWNHRPRSSSWYIQDKIEYSDIVLNIGLRYDRLDPNSTYPDPARELGYEYTDDSGSDHIIGPSELSLLSDSEKETLQWGYLDRNDAGDLIGFDSAPRAPVKDQWSPRLGVGYPITDRTAFHFSYGQFYQFPDLINMYNYSNYQGVGISPPGWSETANSMAQDYLYGNPYYPFPYNIIDWYIPEVGTPNVKPQRSVQYETGLRTRIGNQYLLTVNLYYKDMFDYIASKRYDADPSQYAIYENMDYANSRGLEITFKKLFSSGLDWDVNYTLSRAEGNAPTSDYHWYVAEWANGYDWRDFNRTYTMPWDQTHTLNFRLNYFSPNGLGLSTIGSYGSGLPYTPEDARARPIDEQYSGRMPATSNIDLKLFHDLKVKDIDIRLFADISNLMNRANVLAVDNTTGEPDATLDSGQPPMYVWKPYYISPPRHIEIGLSVSR</sequence>
<dbReference type="PROSITE" id="PS52016">
    <property type="entry name" value="TONB_DEPENDENT_REC_3"/>
    <property type="match status" value="1"/>
</dbReference>
<evidence type="ECO:0000256" key="1">
    <source>
        <dbReference type="ARBA" id="ARBA00004571"/>
    </source>
</evidence>
<keyword evidence="6" id="KW-0472">Membrane</keyword>
<dbReference type="Gene3D" id="2.170.130.10">
    <property type="entry name" value="TonB-dependent receptor, plug domain"/>
    <property type="match status" value="1"/>
</dbReference>
<feature type="domain" description="TonB-dependent receptor plug" evidence="10">
    <location>
        <begin position="125"/>
        <end position="227"/>
    </location>
</feature>
<keyword evidence="5" id="KW-0798">TonB box</keyword>
<keyword evidence="2" id="KW-0813">Transport</keyword>
<dbReference type="PANTHER" id="PTHR30069:SF29">
    <property type="entry name" value="HEMOGLOBIN AND HEMOGLOBIN-HAPTOGLOBIN-BINDING PROTEIN 1-RELATED"/>
    <property type="match status" value="1"/>
</dbReference>
<evidence type="ECO:0000256" key="6">
    <source>
        <dbReference type="ARBA" id="ARBA00023136"/>
    </source>
</evidence>
<dbReference type="GO" id="GO:0015344">
    <property type="term" value="F:siderophore uptake transmembrane transporter activity"/>
    <property type="evidence" value="ECO:0007669"/>
    <property type="project" value="TreeGrafter"/>
</dbReference>
<evidence type="ECO:0000256" key="4">
    <source>
        <dbReference type="ARBA" id="ARBA00022729"/>
    </source>
</evidence>
<protein>
    <recommendedName>
        <fullName evidence="12">TonB-dependent receptor plug domain-containing protein</fullName>
    </recommendedName>
</protein>
<dbReference type="InterPro" id="IPR000531">
    <property type="entry name" value="Beta-barrel_TonB"/>
</dbReference>
<reference evidence="11" key="1">
    <citation type="submission" date="2018-05" db="EMBL/GenBank/DDBJ databases">
        <authorList>
            <person name="Lanie J.A."/>
            <person name="Ng W.-L."/>
            <person name="Kazmierczak K.M."/>
            <person name="Andrzejewski T.M."/>
            <person name="Davidsen T.M."/>
            <person name="Wayne K.J."/>
            <person name="Tettelin H."/>
            <person name="Glass J.I."/>
            <person name="Rusch D."/>
            <person name="Podicherti R."/>
            <person name="Tsui H.-C.T."/>
            <person name="Winkler M.E."/>
        </authorList>
    </citation>
    <scope>NUCLEOTIDE SEQUENCE</scope>
</reference>
<comment type="subcellular location">
    <subcellularLocation>
        <location evidence="1">Cell outer membrane</location>
        <topology evidence="1">Multi-pass membrane protein</topology>
    </subcellularLocation>
</comment>
<keyword evidence="4" id="KW-0732">Signal</keyword>
<dbReference type="Gene3D" id="2.60.40.1120">
    <property type="entry name" value="Carboxypeptidase-like, regulatory domain"/>
    <property type="match status" value="1"/>
</dbReference>
<dbReference type="GO" id="GO:0044718">
    <property type="term" value="P:siderophore transmembrane transport"/>
    <property type="evidence" value="ECO:0007669"/>
    <property type="project" value="TreeGrafter"/>
</dbReference>
<dbReference type="Pfam" id="PF00593">
    <property type="entry name" value="TonB_dep_Rec_b-barrel"/>
    <property type="match status" value="1"/>
</dbReference>
<gene>
    <name evidence="11" type="ORF">METZ01_LOCUS42028</name>
</gene>
<keyword evidence="7" id="KW-0675">Receptor</keyword>
<organism evidence="11">
    <name type="scientific">marine metagenome</name>
    <dbReference type="NCBI Taxonomy" id="408172"/>
    <lineage>
        <taxon>unclassified sequences</taxon>
        <taxon>metagenomes</taxon>
        <taxon>ecological metagenomes</taxon>
    </lineage>
</organism>
<dbReference type="GO" id="GO:0009279">
    <property type="term" value="C:cell outer membrane"/>
    <property type="evidence" value="ECO:0007669"/>
    <property type="project" value="UniProtKB-SubCell"/>
</dbReference>
<keyword evidence="3" id="KW-0812">Transmembrane</keyword>
<evidence type="ECO:0000256" key="3">
    <source>
        <dbReference type="ARBA" id="ARBA00022692"/>
    </source>
</evidence>
<dbReference type="Gene3D" id="2.40.170.20">
    <property type="entry name" value="TonB-dependent receptor, beta-barrel domain"/>
    <property type="match status" value="1"/>
</dbReference>
<evidence type="ECO:0008006" key="12">
    <source>
        <dbReference type="Google" id="ProtNLM"/>
    </source>
</evidence>
<proteinExistence type="predicted"/>
<dbReference type="InterPro" id="IPR008969">
    <property type="entry name" value="CarboxyPept-like_regulatory"/>
</dbReference>
<dbReference type="EMBL" id="UINC01001807">
    <property type="protein sequence ID" value="SUZ89174.1"/>
    <property type="molecule type" value="Genomic_DNA"/>
</dbReference>
<evidence type="ECO:0000256" key="8">
    <source>
        <dbReference type="ARBA" id="ARBA00023237"/>
    </source>
</evidence>
<evidence type="ECO:0000313" key="11">
    <source>
        <dbReference type="EMBL" id="SUZ89174.1"/>
    </source>
</evidence>
<dbReference type="InterPro" id="IPR036942">
    <property type="entry name" value="Beta-barrel_TonB_sf"/>
</dbReference>
<evidence type="ECO:0000256" key="7">
    <source>
        <dbReference type="ARBA" id="ARBA00023170"/>
    </source>
</evidence>
<dbReference type="PANTHER" id="PTHR30069">
    <property type="entry name" value="TONB-DEPENDENT OUTER MEMBRANE RECEPTOR"/>
    <property type="match status" value="1"/>
</dbReference>
<feature type="domain" description="TonB-dependent receptor-like beta-barrel" evidence="9">
    <location>
        <begin position="499"/>
        <end position="1034"/>
    </location>
</feature>
<name>A0A381RDA2_9ZZZZ</name>
<dbReference type="InterPro" id="IPR039426">
    <property type="entry name" value="TonB-dep_rcpt-like"/>
</dbReference>
<evidence type="ECO:0000259" key="9">
    <source>
        <dbReference type="Pfam" id="PF00593"/>
    </source>
</evidence>
<keyword evidence="8" id="KW-0998">Cell outer membrane</keyword>
<dbReference type="SUPFAM" id="SSF56935">
    <property type="entry name" value="Porins"/>
    <property type="match status" value="1"/>
</dbReference>
<accession>A0A381RDA2</accession>
<evidence type="ECO:0000256" key="5">
    <source>
        <dbReference type="ARBA" id="ARBA00023077"/>
    </source>
</evidence>